<feature type="transmembrane region" description="Helical" evidence="8">
    <location>
        <begin position="236"/>
        <end position="257"/>
    </location>
</feature>
<keyword evidence="6 8" id="KW-1133">Transmembrane helix</keyword>
<keyword evidence="3" id="KW-0813">Transport</keyword>
<dbReference type="Pfam" id="PF01594">
    <property type="entry name" value="AI-2E_transport"/>
    <property type="match status" value="1"/>
</dbReference>
<feature type="transmembrane region" description="Helical" evidence="8">
    <location>
        <begin position="38"/>
        <end position="63"/>
    </location>
</feature>
<comment type="caution">
    <text evidence="9">The sequence shown here is derived from an EMBL/GenBank/DDBJ whole genome shotgun (WGS) entry which is preliminary data.</text>
</comment>
<dbReference type="EMBL" id="BAABCM010000005">
    <property type="protein sequence ID" value="GAA3817700.1"/>
    <property type="molecule type" value="Genomic_DNA"/>
</dbReference>
<keyword evidence="10" id="KW-1185">Reference proteome</keyword>
<dbReference type="InterPro" id="IPR002549">
    <property type="entry name" value="AI-2E-like"/>
</dbReference>
<feature type="transmembrane region" description="Helical" evidence="8">
    <location>
        <begin position="305"/>
        <end position="329"/>
    </location>
</feature>
<evidence type="ECO:0000256" key="2">
    <source>
        <dbReference type="ARBA" id="ARBA00009773"/>
    </source>
</evidence>
<organism evidence="9 10">
    <name type="scientific">Amycolatopsis tucumanensis</name>
    <dbReference type="NCBI Taxonomy" id="401106"/>
    <lineage>
        <taxon>Bacteria</taxon>
        <taxon>Bacillati</taxon>
        <taxon>Actinomycetota</taxon>
        <taxon>Actinomycetes</taxon>
        <taxon>Pseudonocardiales</taxon>
        <taxon>Pseudonocardiaceae</taxon>
        <taxon>Amycolatopsis</taxon>
    </lineage>
</organism>
<evidence type="ECO:0000256" key="4">
    <source>
        <dbReference type="ARBA" id="ARBA00022475"/>
    </source>
</evidence>
<keyword evidence="4" id="KW-1003">Cell membrane</keyword>
<feature type="transmembrane region" description="Helical" evidence="8">
    <location>
        <begin position="209"/>
        <end position="230"/>
    </location>
</feature>
<evidence type="ECO:0000256" key="1">
    <source>
        <dbReference type="ARBA" id="ARBA00004651"/>
    </source>
</evidence>
<dbReference type="Proteomes" id="UP001501624">
    <property type="component" value="Unassembled WGS sequence"/>
</dbReference>
<evidence type="ECO:0000256" key="6">
    <source>
        <dbReference type="ARBA" id="ARBA00022989"/>
    </source>
</evidence>
<dbReference type="PANTHER" id="PTHR21716">
    <property type="entry name" value="TRANSMEMBRANE PROTEIN"/>
    <property type="match status" value="1"/>
</dbReference>
<keyword evidence="5 8" id="KW-0812">Transmembrane</keyword>
<feature type="transmembrane region" description="Helical" evidence="8">
    <location>
        <begin position="12"/>
        <end position="32"/>
    </location>
</feature>
<protein>
    <submittedName>
        <fullName evidence="9">AI-2E family transporter</fullName>
    </submittedName>
</protein>
<reference evidence="10" key="1">
    <citation type="journal article" date="2019" name="Int. J. Syst. Evol. Microbiol.">
        <title>The Global Catalogue of Microorganisms (GCM) 10K type strain sequencing project: providing services to taxonomists for standard genome sequencing and annotation.</title>
        <authorList>
            <consortium name="The Broad Institute Genomics Platform"/>
            <consortium name="The Broad Institute Genome Sequencing Center for Infectious Disease"/>
            <person name="Wu L."/>
            <person name="Ma J."/>
        </authorList>
    </citation>
    <scope>NUCLEOTIDE SEQUENCE [LARGE SCALE GENOMIC DNA]</scope>
    <source>
        <strain evidence="10">JCM 17017</strain>
    </source>
</reference>
<accession>A0ABP7IG78</accession>
<evidence type="ECO:0000256" key="3">
    <source>
        <dbReference type="ARBA" id="ARBA00022448"/>
    </source>
</evidence>
<dbReference type="PANTHER" id="PTHR21716:SF53">
    <property type="entry name" value="PERMEASE PERM-RELATED"/>
    <property type="match status" value="1"/>
</dbReference>
<comment type="subcellular location">
    <subcellularLocation>
        <location evidence="1">Cell membrane</location>
        <topology evidence="1">Multi-pass membrane protein</topology>
    </subcellularLocation>
</comment>
<sequence length="353" mass="36799">MTENPATGRLLHRSAVVCAQLLVVAAALWVLVRVLATLAVVVIPVALALLLAALLAPVVTWLARHHVPRALATAVVLVGGVAAVGAVLWFVVKTVVDSLPDLRTQLAGSYQELRGWLASIGVRPEQLDQVAAQAREWVAANQQSLASGAWNAFSTVGSVLTGLALAIFVLVFVLYDGERIWRFLTLPFRGSARRRVDLAGKRAFHDLTAFMYALIIVSAVDAVGIGIGLWVTGVPLVVPLATLVFLGGFVPMIGAFVTGLLAALVALVAEGPFTALLVVLIVIAVQQLEGNVLEPMITSKAVRLHPVAVILAIAVGVQQAGVIGALLAVPALSTIRAVAATLLEPEQAPGPGC</sequence>
<feature type="transmembrane region" description="Helical" evidence="8">
    <location>
        <begin position="264"/>
        <end position="285"/>
    </location>
</feature>
<keyword evidence="7 8" id="KW-0472">Membrane</keyword>
<feature type="transmembrane region" description="Helical" evidence="8">
    <location>
        <begin position="70"/>
        <end position="92"/>
    </location>
</feature>
<gene>
    <name evidence="9" type="ORF">GCM10022380_40240</name>
</gene>
<name>A0ABP7IG78_9PSEU</name>
<evidence type="ECO:0000256" key="5">
    <source>
        <dbReference type="ARBA" id="ARBA00022692"/>
    </source>
</evidence>
<feature type="transmembrane region" description="Helical" evidence="8">
    <location>
        <begin position="152"/>
        <end position="175"/>
    </location>
</feature>
<evidence type="ECO:0000256" key="7">
    <source>
        <dbReference type="ARBA" id="ARBA00023136"/>
    </source>
</evidence>
<evidence type="ECO:0000256" key="8">
    <source>
        <dbReference type="SAM" id="Phobius"/>
    </source>
</evidence>
<proteinExistence type="inferred from homology"/>
<dbReference type="RefSeq" id="WP_237336869.1">
    <property type="nucleotide sequence ID" value="NZ_BAABCM010000005.1"/>
</dbReference>
<evidence type="ECO:0000313" key="10">
    <source>
        <dbReference type="Proteomes" id="UP001501624"/>
    </source>
</evidence>
<comment type="similarity">
    <text evidence="2">Belongs to the autoinducer-2 exporter (AI-2E) (TC 2.A.86) family.</text>
</comment>
<evidence type="ECO:0000313" key="9">
    <source>
        <dbReference type="EMBL" id="GAA3817700.1"/>
    </source>
</evidence>